<dbReference type="InParanoid" id="A0A543AUA7"/>
<comment type="caution">
    <text evidence="3">The sequence shown here is derived from an EMBL/GenBank/DDBJ whole genome shotgun (WGS) entry which is preliminary data.</text>
</comment>
<dbReference type="GO" id="GO:0015643">
    <property type="term" value="F:toxic substance binding"/>
    <property type="evidence" value="ECO:0007669"/>
    <property type="project" value="InterPro"/>
</dbReference>
<dbReference type="GO" id="GO:0030153">
    <property type="term" value="P:bacteriocin immunity"/>
    <property type="evidence" value="ECO:0007669"/>
    <property type="project" value="UniProtKB-KW"/>
</dbReference>
<reference evidence="3 4" key="1">
    <citation type="submission" date="2019-06" db="EMBL/GenBank/DDBJ databases">
        <title>Sequencing the genomes of 1000 actinobacteria strains.</title>
        <authorList>
            <person name="Klenk H.-P."/>
        </authorList>
    </citation>
    <scope>NUCLEOTIDE SEQUENCE [LARGE SCALE GENOMIC DNA]</scope>
    <source>
        <strain evidence="3 4">DSM 45928</strain>
    </source>
</reference>
<gene>
    <name evidence="3" type="ORF">FB566_1699</name>
</gene>
<dbReference type="SUPFAM" id="SSF47345">
    <property type="entry name" value="Colicin E immunity proteins"/>
    <property type="match status" value="1"/>
</dbReference>
<keyword evidence="2" id="KW-0079">Bacteriocin immunity</keyword>
<dbReference type="PRINTS" id="PR01299">
    <property type="entry name" value="PYOCIN"/>
</dbReference>
<evidence type="ECO:0000256" key="2">
    <source>
        <dbReference type="ARBA" id="ARBA00023025"/>
    </source>
</evidence>
<protein>
    <submittedName>
        <fullName evidence="3">Colicin immunity protein/pyocin immunity protein</fullName>
    </submittedName>
</protein>
<name>A0A543AUA7_9ACTN</name>
<organism evidence="3 4">
    <name type="scientific">Stackebrandtia endophytica</name>
    <dbReference type="NCBI Taxonomy" id="1496996"/>
    <lineage>
        <taxon>Bacteria</taxon>
        <taxon>Bacillati</taxon>
        <taxon>Actinomycetota</taxon>
        <taxon>Actinomycetes</taxon>
        <taxon>Glycomycetales</taxon>
        <taxon>Glycomycetaceae</taxon>
        <taxon>Stackebrandtia</taxon>
    </lineage>
</organism>
<evidence type="ECO:0000256" key="1">
    <source>
        <dbReference type="ARBA" id="ARBA00009346"/>
    </source>
</evidence>
<dbReference type="EMBL" id="VFOW01000001">
    <property type="protein sequence ID" value="TQL76178.1"/>
    <property type="molecule type" value="Genomic_DNA"/>
</dbReference>
<dbReference type="CDD" id="cd16363">
    <property type="entry name" value="Col_Im_like"/>
    <property type="match status" value="1"/>
</dbReference>
<dbReference type="InterPro" id="IPR035900">
    <property type="entry name" value="Colicin_E_sf"/>
</dbReference>
<proteinExistence type="inferred from homology"/>
<dbReference type="Pfam" id="PF01320">
    <property type="entry name" value="Colicin_Pyocin"/>
    <property type="match status" value="1"/>
</dbReference>
<evidence type="ECO:0000313" key="4">
    <source>
        <dbReference type="Proteomes" id="UP000317043"/>
    </source>
</evidence>
<dbReference type="Proteomes" id="UP000317043">
    <property type="component" value="Unassembled WGS sequence"/>
</dbReference>
<dbReference type="RefSeq" id="WP_211347600.1">
    <property type="nucleotide sequence ID" value="NZ_JBHTGS010000001.1"/>
</dbReference>
<dbReference type="Gene3D" id="1.10.1200.20">
    <property type="entry name" value="Colicin E immunity protein"/>
    <property type="match status" value="1"/>
</dbReference>
<dbReference type="InterPro" id="IPR000290">
    <property type="entry name" value="Colicin_pyocin"/>
</dbReference>
<evidence type="ECO:0000313" key="3">
    <source>
        <dbReference type="EMBL" id="TQL76178.1"/>
    </source>
</evidence>
<comment type="similarity">
    <text evidence="1">Belongs to the colicins ColE2/ColE8/ColE9 and pyocins S1/S2 family.</text>
</comment>
<dbReference type="AlphaFoldDB" id="A0A543AUA7"/>
<sequence length="90" mass="10197">MSDPLSKPRLSEFTRAEFLEFVASLANAEGLTEEEDDRRVDHFARLVEPHPHGTDLLFWPEPGADDSPSGVVAEIERFFHARGLRCFRDG</sequence>
<keyword evidence="4" id="KW-1185">Reference proteome</keyword>
<accession>A0A543AUA7</accession>